<accession>A0A0K8R8P3</accession>
<dbReference type="AlphaFoldDB" id="A0A0K8R8P3"/>
<name>A0A0K8R8P3_IXORI</name>
<protein>
    <submittedName>
        <fullName evidence="2">Putative salivary lipocalin</fullName>
    </submittedName>
</protein>
<feature type="signal peptide" evidence="1">
    <location>
        <begin position="1"/>
        <end position="17"/>
    </location>
</feature>
<evidence type="ECO:0000313" key="2">
    <source>
        <dbReference type="EMBL" id="JAA67510.1"/>
    </source>
</evidence>
<reference evidence="2" key="1">
    <citation type="submission" date="2012-12" db="EMBL/GenBank/DDBJ databases">
        <title>Identification and characterization of a phenylalanine ammonia-lyase gene family in Isatis indigotica Fort.</title>
        <authorList>
            <person name="Liu Q."/>
            <person name="Chen J."/>
            <person name="Zhou X."/>
            <person name="Di P."/>
            <person name="Xiao Y."/>
            <person name="Xuan H."/>
            <person name="Zhang L."/>
            <person name="Chen W."/>
        </authorList>
    </citation>
    <scope>NUCLEOTIDE SEQUENCE</scope>
    <source>
        <tissue evidence="2">Salivary gland</tissue>
    </source>
</reference>
<dbReference type="GO" id="GO:0043176">
    <property type="term" value="F:amine binding"/>
    <property type="evidence" value="ECO:0007669"/>
    <property type="project" value="InterPro"/>
</dbReference>
<organism evidence="2">
    <name type="scientific">Ixodes ricinus</name>
    <name type="common">Common tick</name>
    <name type="synonym">Acarus ricinus</name>
    <dbReference type="NCBI Taxonomy" id="34613"/>
    <lineage>
        <taxon>Eukaryota</taxon>
        <taxon>Metazoa</taxon>
        <taxon>Ecdysozoa</taxon>
        <taxon>Arthropoda</taxon>
        <taxon>Chelicerata</taxon>
        <taxon>Arachnida</taxon>
        <taxon>Acari</taxon>
        <taxon>Parasitiformes</taxon>
        <taxon>Ixodida</taxon>
        <taxon>Ixodoidea</taxon>
        <taxon>Ixodidae</taxon>
        <taxon>Ixodinae</taxon>
        <taxon>Ixodes</taxon>
    </lineage>
</organism>
<keyword evidence="1" id="KW-0732">Signal</keyword>
<dbReference type="EMBL" id="GADI01006298">
    <property type="protein sequence ID" value="JAA67510.1"/>
    <property type="molecule type" value="mRNA"/>
</dbReference>
<dbReference type="InterPro" id="IPR012674">
    <property type="entry name" value="Calycin"/>
</dbReference>
<dbReference type="GO" id="GO:0030682">
    <property type="term" value="P:symbiont-mediated perturbation of host defenses"/>
    <property type="evidence" value="ECO:0007669"/>
    <property type="project" value="InterPro"/>
</dbReference>
<dbReference type="InterPro" id="IPR002970">
    <property type="entry name" value="Tick_his-bd"/>
</dbReference>
<evidence type="ECO:0000256" key="1">
    <source>
        <dbReference type="SAM" id="SignalP"/>
    </source>
</evidence>
<dbReference type="Gene3D" id="2.40.128.20">
    <property type="match status" value="1"/>
</dbReference>
<dbReference type="SUPFAM" id="SSF50814">
    <property type="entry name" value="Lipocalins"/>
    <property type="match status" value="1"/>
</dbReference>
<proteinExistence type="evidence at transcript level"/>
<sequence>MLTVWLSFFILCTTVAATTNPPWQNPEYETMQNITNVIGEGYTTYFVYEGTFVQDVLIGKHVFCLIMRTTGLFGEEVVAYRKYQEQVGQTQEEMNLYLTPKRDSGYDVDNYMKVVEDEYQEEVAQMHLVYTDYSTCALFYYDGKDEYELWLYQKPNGVASSCELLLALLSDKTRNVHYTNDCS</sequence>
<dbReference type="Pfam" id="PF02098">
    <property type="entry name" value="His_binding"/>
    <property type="match status" value="1"/>
</dbReference>
<feature type="chain" id="PRO_5005516810" evidence="1">
    <location>
        <begin position="18"/>
        <end position="183"/>
    </location>
</feature>